<accession>A0A2N9VS93</accession>
<gene>
    <name evidence="2" type="ORF">B5P45_25420</name>
</gene>
<dbReference type="GO" id="GO:0006508">
    <property type="term" value="P:proteolysis"/>
    <property type="evidence" value="ECO:0007669"/>
    <property type="project" value="UniProtKB-KW"/>
</dbReference>
<name>A0A2N9VS93_9HYPH</name>
<evidence type="ECO:0000313" key="2">
    <source>
        <dbReference type="EMBL" id="PIO42361.1"/>
    </source>
</evidence>
<dbReference type="InterPro" id="IPR035940">
    <property type="entry name" value="CAP_sf"/>
</dbReference>
<dbReference type="RefSeq" id="WP_100000166.1">
    <property type="nucleotide sequence ID" value="NZ_CP017940.1"/>
</dbReference>
<sequence length="165" mass="17619">MSEKKSHLSRRNFLGFAGMTAILPLAACQTVTRTPGKSAVASSSASSNMQAIRSASGLGGLSANSALERAALQQAGYMASAGRMSHTTSWGRGFASRVRDNEIRGLAAENIAVGSMDMDELFARWMASPPHRRNMLDPKFTRFGLAYAESANGSTKRYWALVLAA</sequence>
<dbReference type="Proteomes" id="UP000232163">
    <property type="component" value="Unassembled WGS sequence"/>
</dbReference>
<dbReference type="Gene3D" id="3.40.33.10">
    <property type="entry name" value="CAP"/>
    <property type="match status" value="1"/>
</dbReference>
<protein>
    <submittedName>
        <fullName evidence="2">Serine protease</fullName>
    </submittedName>
</protein>
<dbReference type="EMBL" id="MZMT01000053">
    <property type="protein sequence ID" value="PIO42361.1"/>
    <property type="molecule type" value="Genomic_DNA"/>
</dbReference>
<dbReference type="Pfam" id="PF00188">
    <property type="entry name" value="CAP"/>
    <property type="match status" value="1"/>
</dbReference>
<dbReference type="InterPro" id="IPR006311">
    <property type="entry name" value="TAT_signal"/>
</dbReference>
<dbReference type="PANTHER" id="PTHR31157:SF1">
    <property type="entry name" value="SCP DOMAIN-CONTAINING PROTEIN"/>
    <property type="match status" value="1"/>
</dbReference>
<feature type="domain" description="SCP" evidence="1">
    <location>
        <begin position="51"/>
        <end position="159"/>
    </location>
</feature>
<reference evidence="3" key="1">
    <citation type="journal article" date="2017" name="Int J Environ Stud">
        <title>Does the Miocene-Pliocene relict legume Oxytropis triphylla form nitrogen-fixing nodules with a combination of bacterial strains?</title>
        <authorList>
            <person name="Safronova V."/>
            <person name="Belimov A."/>
            <person name="Sazanova A."/>
            <person name="Kuznetsova I."/>
            <person name="Popova J."/>
            <person name="Andronov E."/>
            <person name="Verkhozina A."/>
            <person name="Tikhonovich I."/>
        </authorList>
    </citation>
    <scope>NUCLEOTIDE SEQUENCE [LARGE SCALE GENOMIC DNA]</scope>
    <source>
        <strain evidence="3">Tri-38</strain>
    </source>
</reference>
<dbReference type="PROSITE" id="PS51318">
    <property type="entry name" value="TAT"/>
    <property type="match status" value="1"/>
</dbReference>
<dbReference type="GO" id="GO:0008233">
    <property type="term" value="F:peptidase activity"/>
    <property type="evidence" value="ECO:0007669"/>
    <property type="project" value="UniProtKB-KW"/>
</dbReference>
<organism evidence="2 3">
    <name type="scientific">Phyllobacterium zundukense</name>
    <dbReference type="NCBI Taxonomy" id="1867719"/>
    <lineage>
        <taxon>Bacteria</taxon>
        <taxon>Pseudomonadati</taxon>
        <taxon>Pseudomonadota</taxon>
        <taxon>Alphaproteobacteria</taxon>
        <taxon>Hyphomicrobiales</taxon>
        <taxon>Phyllobacteriaceae</taxon>
        <taxon>Phyllobacterium</taxon>
    </lineage>
</organism>
<dbReference type="KEGG" id="pht:BLM14_14965"/>
<dbReference type="PANTHER" id="PTHR31157">
    <property type="entry name" value="SCP DOMAIN-CONTAINING PROTEIN"/>
    <property type="match status" value="1"/>
</dbReference>
<evidence type="ECO:0000313" key="3">
    <source>
        <dbReference type="Proteomes" id="UP000232163"/>
    </source>
</evidence>
<keyword evidence="3" id="KW-1185">Reference proteome</keyword>
<dbReference type="SUPFAM" id="SSF55797">
    <property type="entry name" value="PR-1-like"/>
    <property type="match status" value="1"/>
</dbReference>
<keyword evidence="2" id="KW-0378">Hydrolase</keyword>
<comment type="caution">
    <text evidence="2">The sequence shown here is derived from an EMBL/GenBank/DDBJ whole genome shotgun (WGS) entry which is preliminary data.</text>
</comment>
<dbReference type="InterPro" id="IPR014044">
    <property type="entry name" value="CAP_dom"/>
</dbReference>
<evidence type="ECO:0000259" key="1">
    <source>
        <dbReference type="Pfam" id="PF00188"/>
    </source>
</evidence>
<dbReference type="CDD" id="cd05379">
    <property type="entry name" value="CAP_bacterial"/>
    <property type="match status" value="1"/>
</dbReference>
<dbReference type="AlphaFoldDB" id="A0A2N9VS93"/>
<proteinExistence type="predicted"/>
<dbReference type="OrthoDB" id="9811255at2"/>
<keyword evidence="2" id="KW-0645">Protease</keyword>